<dbReference type="Pfam" id="PF14543">
    <property type="entry name" value="TAXi_N"/>
    <property type="match status" value="2"/>
</dbReference>
<dbReference type="Gene3D" id="2.40.70.10">
    <property type="entry name" value="Acid Proteases"/>
    <property type="match status" value="4"/>
</dbReference>
<comment type="caution">
    <text evidence="7">The sequence shown here is derived from an EMBL/GenBank/DDBJ whole genome shotgun (WGS) entry which is preliminary data.</text>
</comment>
<sequence>MAKLAVPLLILFFLLSFIPSQAALPLHAPIQKDHSTGQYIISAYLKTPFKLTQLLLDLGATYSWVNCDDYVSSTYQHVPCNSSIANSLSAYACMDTCEDRPGPNCGNNTFSFLIDNPIKTVDYRKVNGINAALVDSLALPDTQGSLVSINNFIFSCARTGFLKGLAKGVTGLAALGNSNLSIPVQINKAFSSSPNCFAMCLSGSTSQPGLALFGSKGPYNFLQGIDLSKSLVYTPLIFNPLGRDSNPNTHKLSPEYYVGLTSIKVNGKMVALNKALLAIDGQSGSGGTRISTIVPYTKLQSSIYKAFTLAFLKEAASSSFNLTTTKPVKPFGVCYPASAVKNTQMGPAVPIIELVLDRQDVVWKMFGSNSMVRVTKKSVDLWCLGFVDGRGVDGPSIEIGGQQLEDNLLQFDLQSKKLDIKLLMAKLAVPLLILFFLLSFIPSQAALPLHTPIQKDHSTGQYIITAYLKTPLKLTKLLLDLGATYSWVNCDDYISSTYQHILCNGSLAKTLIDYGCMNTCDDPPGPNCGNNSSIFIPNNPIKAVDYRKVYGVNAALVDSLALPDTQGSLVSINNFIFSCARTGFLKGLAKGVTGVASLGNSMLSIPVQINKAFSSSPNCFAMCLSGSTSQPGLALFGSKGPYNFLQGIDLSKSLLYTPLIFNPLGRDSDLNTHRLSPEYYVGLTSIKVNGKMVALNKTLLSIDGESGSGGTRISTVVRYTKLQSSIYKAFTLAFLKEAASSSFNLTTTKPVKPFAVCYPASAVKNTQMGPAVPIIELVLDRQDVVWKMFGSNSMVRVTKKSVDLWCLGFVDGGAIDGPSIVIGGQQLEDNLLQFDLQSKKLGFSSSILSKGTNCADFKFSTGKI</sequence>
<reference evidence="7 8" key="1">
    <citation type="submission" date="2020-10" db="EMBL/GenBank/DDBJ databases">
        <title>Plant Genome Project.</title>
        <authorList>
            <person name="Zhang R.-G."/>
        </authorList>
    </citation>
    <scope>NUCLEOTIDE SEQUENCE [LARGE SCALE GENOMIC DNA]</scope>
    <source>
        <strain evidence="7">FAFU-HL-1</strain>
        <tissue evidence="7">Leaf</tissue>
    </source>
</reference>
<evidence type="ECO:0000256" key="2">
    <source>
        <dbReference type="ARBA" id="ARBA00007447"/>
    </source>
</evidence>
<dbReference type="PROSITE" id="PS51767">
    <property type="entry name" value="PEPTIDASE_A1"/>
    <property type="match status" value="2"/>
</dbReference>
<feature type="signal peptide" evidence="5">
    <location>
        <begin position="1"/>
        <end position="23"/>
    </location>
</feature>
<keyword evidence="4 5" id="KW-0732">Signal</keyword>
<dbReference type="AlphaFoldDB" id="A0A835J0X5"/>
<dbReference type="Pfam" id="PF14541">
    <property type="entry name" value="TAXi_C"/>
    <property type="match status" value="2"/>
</dbReference>
<dbReference type="GO" id="GO:0006508">
    <property type="term" value="P:proteolysis"/>
    <property type="evidence" value="ECO:0007669"/>
    <property type="project" value="InterPro"/>
</dbReference>
<evidence type="ECO:0000256" key="5">
    <source>
        <dbReference type="SAM" id="SignalP"/>
    </source>
</evidence>
<keyword evidence="8" id="KW-1185">Reference proteome</keyword>
<dbReference type="OrthoDB" id="1738385at2759"/>
<accession>A0A835J0X5</accession>
<dbReference type="Proteomes" id="UP000657918">
    <property type="component" value="Unassembled WGS sequence"/>
</dbReference>
<dbReference type="InterPro" id="IPR033868">
    <property type="entry name" value="Xylanase_inhibitor_I-like"/>
</dbReference>
<evidence type="ECO:0000259" key="6">
    <source>
        <dbReference type="PROSITE" id="PS51767"/>
    </source>
</evidence>
<keyword evidence="3" id="KW-0964">Secreted</keyword>
<protein>
    <recommendedName>
        <fullName evidence="6">Peptidase A1 domain-containing protein</fullName>
    </recommendedName>
</protein>
<evidence type="ECO:0000313" key="7">
    <source>
        <dbReference type="EMBL" id="KAF9661468.1"/>
    </source>
</evidence>
<dbReference type="InterPro" id="IPR021109">
    <property type="entry name" value="Peptidase_aspartic_dom_sf"/>
</dbReference>
<dbReference type="InterPro" id="IPR001461">
    <property type="entry name" value="Aspartic_peptidase_A1"/>
</dbReference>
<dbReference type="InterPro" id="IPR033121">
    <property type="entry name" value="PEPTIDASE_A1"/>
</dbReference>
<dbReference type="FunFam" id="2.40.70.10:FF:000041">
    <property type="entry name" value="Basic 7S globulin"/>
    <property type="match status" value="2"/>
</dbReference>
<dbReference type="InterPro" id="IPR032799">
    <property type="entry name" value="TAXi_C"/>
</dbReference>
<dbReference type="EMBL" id="JADGMS010000019">
    <property type="protein sequence ID" value="KAF9661468.1"/>
    <property type="molecule type" value="Genomic_DNA"/>
</dbReference>
<dbReference type="CDD" id="cd05489">
    <property type="entry name" value="xylanase_inhibitor_I_like"/>
    <property type="match status" value="2"/>
</dbReference>
<proteinExistence type="inferred from homology"/>
<gene>
    <name evidence="7" type="ORF">SADUNF_Sadunf19G0072000</name>
</gene>
<dbReference type="InterPro" id="IPR032861">
    <property type="entry name" value="TAXi_N"/>
</dbReference>
<feature type="chain" id="PRO_5032820198" description="Peptidase A1 domain-containing protein" evidence="5">
    <location>
        <begin position="24"/>
        <end position="864"/>
    </location>
</feature>
<feature type="domain" description="Peptidase A1" evidence="6">
    <location>
        <begin position="462"/>
        <end position="844"/>
    </location>
</feature>
<comment type="subcellular location">
    <subcellularLocation>
        <location evidence="1">Secreted</location>
        <location evidence="1">Extracellular space</location>
    </subcellularLocation>
</comment>
<evidence type="ECO:0000256" key="3">
    <source>
        <dbReference type="ARBA" id="ARBA00022525"/>
    </source>
</evidence>
<organism evidence="7 8">
    <name type="scientific">Salix dunnii</name>
    <dbReference type="NCBI Taxonomy" id="1413687"/>
    <lineage>
        <taxon>Eukaryota</taxon>
        <taxon>Viridiplantae</taxon>
        <taxon>Streptophyta</taxon>
        <taxon>Embryophyta</taxon>
        <taxon>Tracheophyta</taxon>
        <taxon>Spermatophyta</taxon>
        <taxon>Magnoliopsida</taxon>
        <taxon>eudicotyledons</taxon>
        <taxon>Gunneridae</taxon>
        <taxon>Pentapetalae</taxon>
        <taxon>rosids</taxon>
        <taxon>fabids</taxon>
        <taxon>Malpighiales</taxon>
        <taxon>Salicaceae</taxon>
        <taxon>Saliceae</taxon>
        <taxon>Salix</taxon>
    </lineage>
</organism>
<dbReference type="GO" id="GO:0004190">
    <property type="term" value="F:aspartic-type endopeptidase activity"/>
    <property type="evidence" value="ECO:0007669"/>
    <property type="project" value="InterPro"/>
</dbReference>
<name>A0A835J0X5_9ROSI</name>
<dbReference type="GO" id="GO:0005576">
    <property type="term" value="C:extracellular region"/>
    <property type="evidence" value="ECO:0007669"/>
    <property type="project" value="UniProtKB-SubCell"/>
</dbReference>
<dbReference type="FunFam" id="2.40.70.10:FF:000096">
    <property type="entry name" value="Basic 7S globulin"/>
    <property type="match status" value="2"/>
</dbReference>
<dbReference type="PANTHER" id="PTHR47965:SF6">
    <property type="entry name" value="ASPARTIC PROTEINASE GIP1-RELATED"/>
    <property type="match status" value="1"/>
</dbReference>
<feature type="domain" description="Peptidase A1" evidence="6">
    <location>
        <begin position="39"/>
        <end position="421"/>
    </location>
</feature>
<dbReference type="SUPFAM" id="SSF50630">
    <property type="entry name" value="Acid proteases"/>
    <property type="match status" value="2"/>
</dbReference>
<evidence type="ECO:0000256" key="4">
    <source>
        <dbReference type="ARBA" id="ARBA00022729"/>
    </source>
</evidence>
<evidence type="ECO:0000256" key="1">
    <source>
        <dbReference type="ARBA" id="ARBA00004239"/>
    </source>
</evidence>
<evidence type="ECO:0000313" key="8">
    <source>
        <dbReference type="Proteomes" id="UP000657918"/>
    </source>
</evidence>
<comment type="similarity">
    <text evidence="2">Belongs to the peptidase A1 family.</text>
</comment>
<dbReference type="PANTHER" id="PTHR47965">
    <property type="entry name" value="ASPARTYL PROTEASE-RELATED"/>
    <property type="match status" value="1"/>
</dbReference>